<dbReference type="InterPro" id="IPR004556">
    <property type="entry name" value="HemK-like"/>
</dbReference>
<sequence>MLVENPKDKNKKEKLISAALKGKDTKKANSSFISIFLFVFVVLVGQAILKNFLPYTKWHYFSLLFGAIIFAVIHYKFFYKKPTPDTETLNQDKISENVNSHLNYSIALIIAGIKTANTSGKLFYDIEKQSLPESDQVQTFYDCMNNPLVDITLSKVFICPMHEVSDSFAQQNGQENVELWKKYYSSLFNQSLYDVYLSKFDSFDRLFAKENRLTTPEQSNFKLKETEPTLGIQNCLVTDKFEVVCEYFSVTKVYEQTYEQWLAFAQDVLQETLTNNSFIDPKFDANVLLSFVTQKNRAQILAFSETILTEAELKHLAQLLVRRVKGEPIAYILGEKEFWSLPLFVSKDTLIPRPDTEILVERAVEIGRNLFASQSTLRILDLGTGTGAIALALASELQPIAQKCGAKLDILGVDRIAEAVQLAQRNAERNQLDFVQFQQSDWFSALDSMDKFHLIVSNPPYIDETDEHLNQGDVRFEPLSALVAQEQGYADLQFIIEYAPHFLAQNGWLLLEHGWQQGEKVRWIFAENHWQCIETVKDYSDNERITLAQFTG</sequence>
<gene>
    <name evidence="5" type="primary">prmC</name>
    <name evidence="8" type="ORF">EDC44_11811</name>
</gene>
<comment type="function">
    <text evidence="5">Methylates the class 1 translation termination release factors RF1/PrfA and RF2/PrfB on the glutamine residue of the universally conserved GGQ motif.</text>
</comment>
<dbReference type="Pfam" id="PF04266">
    <property type="entry name" value="ASCH"/>
    <property type="match status" value="1"/>
</dbReference>
<dbReference type="PANTHER" id="PTHR18895:SF74">
    <property type="entry name" value="MTRF1L RELEASE FACTOR GLUTAMINE METHYLTRANSFERASE"/>
    <property type="match status" value="1"/>
</dbReference>
<accession>A0A4R2TFH3</accession>
<proteinExistence type="inferred from homology"/>
<keyword evidence="1 5" id="KW-0489">Methyltransferase</keyword>
<organism evidence="8 9">
    <name type="scientific">Cricetibacter osteomyelitidis</name>
    <dbReference type="NCBI Taxonomy" id="1521931"/>
    <lineage>
        <taxon>Bacteria</taxon>
        <taxon>Pseudomonadati</taxon>
        <taxon>Pseudomonadota</taxon>
        <taxon>Gammaproteobacteria</taxon>
        <taxon>Pasteurellales</taxon>
        <taxon>Pasteurellaceae</taxon>
        <taxon>Cricetibacter</taxon>
    </lineage>
</organism>
<evidence type="ECO:0000259" key="7">
    <source>
        <dbReference type="SMART" id="SM01022"/>
    </source>
</evidence>
<dbReference type="GO" id="GO:0032259">
    <property type="term" value="P:methylation"/>
    <property type="evidence" value="ECO:0007669"/>
    <property type="project" value="UniProtKB-KW"/>
</dbReference>
<dbReference type="InterPro" id="IPR015947">
    <property type="entry name" value="PUA-like_sf"/>
</dbReference>
<dbReference type="FunFam" id="3.40.50.150:FF:000053">
    <property type="entry name" value="Release factor glutamine methyltransferase"/>
    <property type="match status" value="1"/>
</dbReference>
<dbReference type="Pfam" id="PF13847">
    <property type="entry name" value="Methyltransf_31"/>
    <property type="match status" value="1"/>
</dbReference>
<feature type="binding site" evidence="5">
    <location>
        <position position="442"/>
    </location>
    <ligand>
        <name>S-adenosyl-L-methionine</name>
        <dbReference type="ChEBI" id="CHEBI:59789"/>
    </ligand>
</feature>
<feature type="binding site" evidence="5">
    <location>
        <begin position="383"/>
        <end position="387"/>
    </location>
    <ligand>
        <name>S-adenosyl-L-methionine</name>
        <dbReference type="ChEBI" id="CHEBI:59789"/>
    </ligand>
</feature>
<dbReference type="NCBIfam" id="TIGR00536">
    <property type="entry name" value="hemK_fam"/>
    <property type="match status" value="1"/>
</dbReference>
<dbReference type="InterPro" id="IPR007374">
    <property type="entry name" value="ASCH_domain"/>
</dbReference>
<evidence type="ECO:0000256" key="5">
    <source>
        <dbReference type="HAMAP-Rule" id="MF_02126"/>
    </source>
</evidence>
<evidence type="ECO:0000256" key="4">
    <source>
        <dbReference type="ARBA" id="ARBA00048391"/>
    </source>
</evidence>
<dbReference type="CDD" id="cd02440">
    <property type="entry name" value="AdoMet_MTases"/>
    <property type="match status" value="1"/>
</dbReference>
<evidence type="ECO:0000256" key="2">
    <source>
        <dbReference type="ARBA" id="ARBA00022679"/>
    </source>
</evidence>
<protein>
    <recommendedName>
        <fullName evidence="5">Release factor glutamine methyltransferase</fullName>
        <shortName evidence="5">RF MTase</shortName>
        <ecNumber evidence="5">2.1.1.297</ecNumber>
    </recommendedName>
    <alternativeName>
        <fullName evidence="5">N5-glutamine methyltransferase PrmC</fullName>
    </alternativeName>
    <alternativeName>
        <fullName evidence="5">Protein-(glutamine-N5) MTase PrmC</fullName>
    </alternativeName>
    <alternativeName>
        <fullName evidence="5">Protein-glutamine N-methyltransferase PrmC</fullName>
    </alternativeName>
</protein>
<keyword evidence="3 5" id="KW-0949">S-adenosyl-L-methionine</keyword>
<dbReference type="AlphaFoldDB" id="A0A4R2TFH3"/>
<dbReference type="EC" id="2.1.1.297" evidence="5"/>
<evidence type="ECO:0000256" key="6">
    <source>
        <dbReference type="SAM" id="Phobius"/>
    </source>
</evidence>
<dbReference type="SUPFAM" id="SSF88697">
    <property type="entry name" value="PUA domain-like"/>
    <property type="match status" value="1"/>
</dbReference>
<dbReference type="InterPro" id="IPR025714">
    <property type="entry name" value="Methyltranfer_dom"/>
</dbReference>
<dbReference type="PANTHER" id="PTHR18895">
    <property type="entry name" value="HEMK METHYLTRANSFERASE"/>
    <property type="match status" value="1"/>
</dbReference>
<dbReference type="InterPro" id="IPR019874">
    <property type="entry name" value="RF_methyltr_PrmC"/>
</dbReference>
<dbReference type="GO" id="GO:0003676">
    <property type="term" value="F:nucleic acid binding"/>
    <property type="evidence" value="ECO:0007669"/>
    <property type="project" value="InterPro"/>
</dbReference>
<dbReference type="InterPro" id="IPR050320">
    <property type="entry name" value="N5-glutamine_MTase"/>
</dbReference>
<feature type="transmembrane region" description="Helical" evidence="6">
    <location>
        <begin position="31"/>
        <end position="49"/>
    </location>
</feature>
<dbReference type="Pfam" id="PF17827">
    <property type="entry name" value="PrmC_N"/>
    <property type="match status" value="1"/>
</dbReference>
<dbReference type="InterPro" id="IPR002052">
    <property type="entry name" value="DNA_methylase_N6_adenine_CS"/>
</dbReference>
<dbReference type="Gene3D" id="1.10.8.10">
    <property type="entry name" value="DNA helicase RuvA subunit, C-terminal domain"/>
    <property type="match status" value="1"/>
</dbReference>
<dbReference type="Gene3D" id="3.40.50.150">
    <property type="entry name" value="Vaccinia Virus protein VP39"/>
    <property type="match status" value="1"/>
</dbReference>
<comment type="caution">
    <text evidence="8">The sequence shown here is derived from an EMBL/GenBank/DDBJ whole genome shotgun (WGS) entry which is preliminary data.</text>
</comment>
<dbReference type="InterPro" id="IPR040758">
    <property type="entry name" value="PrmC_N"/>
</dbReference>
<comment type="catalytic activity">
    <reaction evidence="4 5">
        <text>L-glutaminyl-[peptide chain release factor] + S-adenosyl-L-methionine = N(5)-methyl-L-glutaminyl-[peptide chain release factor] + S-adenosyl-L-homocysteine + H(+)</text>
        <dbReference type="Rhea" id="RHEA:42896"/>
        <dbReference type="Rhea" id="RHEA-COMP:10271"/>
        <dbReference type="Rhea" id="RHEA-COMP:10272"/>
        <dbReference type="ChEBI" id="CHEBI:15378"/>
        <dbReference type="ChEBI" id="CHEBI:30011"/>
        <dbReference type="ChEBI" id="CHEBI:57856"/>
        <dbReference type="ChEBI" id="CHEBI:59789"/>
        <dbReference type="ChEBI" id="CHEBI:61891"/>
        <dbReference type="EC" id="2.1.1.297"/>
    </reaction>
</comment>
<keyword evidence="2 5" id="KW-0808">Transferase</keyword>
<dbReference type="InterPro" id="IPR029063">
    <property type="entry name" value="SAM-dependent_MTases_sf"/>
</dbReference>
<keyword evidence="9" id="KW-1185">Reference proteome</keyword>
<dbReference type="GO" id="GO:0102559">
    <property type="term" value="F:peptide chain release factor N(5)-glutamine methyltransferase activity"/>
    <property type="evidence" value="ECO:0007669"/>
    <property type="project" value="UniProtKB-EC"/>
</dbReference>
<dbReference type="NCBIfam" id="TIGR03534">
    <property type="entry name" value="RF_mod_PrmC"/>
    <property type="match status" value="1"/>
</dbReference>
<feature type="binding site" evidence="5">
    <location>
        <position position="458"/>
    </location>
    <ligand>
        <name>S-adenosyl-L-methionine</name>
        <dbReference type="ChEBI" id="CHEBI:59789"/>
    </ligand>
</feature>
<comment type="similarity">
    <text evidence="5">Belongs to the protein N5-glutamine methyltransferase family. PrmC subfamily.</text>
</comment>
<evidence type="ECO:0000313" key="9">
    <source>
        <dbReference type="Proteomes" id="UP000295763"/>
    </source>
</evidence>
<name>A0A4R2TFH3_9PAST</name>
<feature type="domain" description="ASCH" evidence="7">
    <location>
        <begin position="92"/>
        <end position="204"/>
    </location>
</feature>
<keyword evidence="6" id="KW-1133">Transmembrane helix</keyword>
<dbReference type="PROSITE" id="PS00092">
    <property type="entry name" value="N6_MTASE"/>
    <property type="match status" value="1"/>
</dbReference>
<evidence type="ECO:0000256" key="1">
    <source>
        <dbReference type="ARBA" id="ARBA00022603"/>
    </source>
</evidence>
<dbReference type="Gene3D" id="3.10.400.10">
    <property type="entry name" value="Sulfate adenylyltransferase"/>
    <property type="match status" value="1"/>
</dbReference>
<feature type="binding site" evidence="5">
    <location>
        <position position="414"/>
    </location>
    <ligand>
        <name>S-adenosyl-L-methionine</name>
        <dbReference type="ChEBI" id="CHEBI:59789"/>
    </ligand>
</feature>
<dbReference type="Proteomes" id="UP000295763">
    <property type="component" value="Unassembled WGS sequence"/>
</dbReference>
<reference evidence="8 9" key="1">
    <citation type="submission" date="2019-03" db="EMBL/GenBank/DDBJ databases">
        <title>Genomic Encyclopedia of Type Strains, Phase IV (KMG-IV): sequencing the most valuable type-strain genomes for metagenomic binning, comparative biology and taxonomic classification.</title>
        <authorList>
            <person name="Goeker M."/>
        </authorList>
    </citation>
    <scope>NUCLEOTIDE SEQUENCE [LARGE SCALE GENOMIC DNA]</scope>
    <source>
        <strain evidence="8 9">DSM 28404</strain>
    </source>
</reference>
<dbReference type="SUPFAM" id="SSF53335">
    <property type="entry name" value="S-adenosyl-L-methionine-dependent methyltransferases"/>
    <property type="match status" value="1"/>
</dbReference>
<feature type="transmembrane region" description="Helical" evidence="6">
    <location>
        <begin position="61"/>
        <end position="79"/>
    </location>
</feature>
<feature type="binding site" evidence="5">
    <location>
        <begin position="458"/>
        <end position="461"/>
    </location>
    <ligand>
        <name>substrate</name>
    </ligand>
</feature>
<dbReference type="EMBL" id="SLYB01000018">
    <property type="protein sequence ID" value="TCP93462.1"/>
    <property type="molecule type" value="Genomic_DNA"/>
</dbReference>
<evidence type="ECO:0000313" key="8">
    <source>
        <dbReference type="EMBL" id="TCP93462.1"/>
    </source>
</evidence>
<keyword evidence="6" id="KW-0812">Transmembrane</keyword>
<dbReference type="HAMAP" id="MF_02126">
    <property type="entry name" value="RF_methyltr_PrmC"/>
    <property type="match status" value="1"/>
</dbReference>
<dbReference type="SMART" id="SM01022">
    <property type="entry name" value="ASCH"/>
    <property type="match status" value="1"/>
</dbReference>
<keyword evidence="6" id="KW-0472">Membrane</keyword>
<evidence type="ECO:0000256" key="3">
    <source>
        <dbReference type="ARBA" id="ARBA00022691"/>
    </source>
</evidence>